<dbReference type="RefSeq" id="WP_043662653.1">
    <property type="nucleotide sequence ID" value="NZ_JSEG01000004.1"/>
</dbReference>
<dbReference type="NCBIfam" id="NF033441">
    <property type="entry name" value="BREX_BrxC"/>
    <property type="match status" value="1"/>
</dbReference>
<proteinExistence type="predicted"/>
<accession>A0A0A6PSU0</accession>
<evidence type="ECO:0000313" key="4">
    <source>
        <dbReference type="EMBL" id="PPV15433.1"/>
    </source>
</evidence>
<dbReference type="InterPro" id="IPR058038">
    <property type="entry name" value="BREX_BrxC_wHTH"/>
</dbReference>
<reference evidence="4 5" key="1">
    <citation type="submission" date="2016-01" db="EMBL/GenBank/DDBJ databases">
        <title>Characterization of the Clostridium difficile lineages that are prevalent in Hong Kong and China.</title>
        <authorList>
            <person name="Kwok J.S.-L."/>
            <person name="Lam W.-Y."/>
            <person name="Ip M."/>
            <person name="Chan T.-F."/>
            <person name="Hawkey P.M."/>
            <person name="Tsui S.K.-W."/>
        </authorList>
    </citation>
    <scope>NUCLEOTIDE SEQUENCE [LARGE SCALE GENOMIC DNA]</scope>
    <source>
        <strain evidence="4 5">300064</strain>
    </source>
</reference>
<dbReference type="Pfam" id="PF25791">
    <property type="entry name" value="WHD_BREX_BrxC"/>
    <property type="match status" value="1"/>
</dbReference>
<comment type="caution">
    <text evidence="4">The sequence shown here is derived from an EMBL/GenBank/DDBJ whole genome shotgun (WGS) entry which is preliminary data.</text>
</comment>
<evidence type="ECO:0000259" key="1">
    <source>
        <dbReference type="Pfam" id="PF25791"/>
    </source>
</evidence>
<dbReference type="InterPro" id="IPR047679">
    <property type="entry name" value="BREX_BrxC"/>
</dbReference>
<dbReference type="InterPro" id="IPR058036">
    <property type="entry name" value="BREX_BrxC_4th"/>
</dbReference>
<protein>
    <recommendedName>
        <fullName evidence="6">BREX system P-loop protein BrxC</fullName>
    </recommendedName>
</protein>
<evidence type="ECO:0008006" key="6">
    <source>
        <dbReference type="Google" id="ProtNLM"/>
    </source>
</evidence>
<organism evidence="4 5">
    <name type="scientific">Clostridium butyricum</name>
    <dbReference type="NCBI Taxonomy" id="1492"/>
    <lineage>
        <taxon>Bacteria</taxon>
        <taxon>Bacillati</taxon>
        <taxon>Bacillota</taxon>
        <taxon>Clostridia</taxon>
        <taxon>Eubacteriales</taxon>
        <taxon>Clostridiaceae</taxon>
        <taxon>Clostridium</taxon>
    </lineage>
</organism>
<dbReference type="Pfam" id="PF25792">
    <property type="entry name" value="BREX_BrxC_helical"/>
    <property type="match status" value="1"/>
</dbReference>
<feature type="domain" description="Probable ATP-binding protein BrxC alpha-helical" evidence="2">
    <location>
        <begin position="867"/>
        <end position="1002"/>
    </location>
</feature>
<evidence type="ECO:0000259" key="2">
    <source>
        <dbReference type="Pfam" id="PF25792"/>
    </source>
</evidence>
<dbReference type="InterPro" id="IPR058037">
    <property type="entry name" value="BREX_BrxC_helical"/>
</dbReference>
<dbReference type="SUPFAM" id="SSF52540">
    <property type="entry name" value="P-loop containing nucleoside triphosphate hydrolases"/>
    <property type="match status" value="1"/>
</dbReference>
<evidence type="ECO:0000259" key="3">
    <source>
        <dbReference type="Pfam" id="PF25796"/>
    </source>
</evidence>
<dbReference type="Pfam" id="PF25796">
    <property type="entry name" value="BREX_BrxC_4th"/>
    <property type="match status" value="1"/>
</dbReference>
<sequence>MDIKLKEMFYKPIDRDIKGVIKVGQADDENIKQELEEYVVTGELNRHIEKFFESYKEGIISQTDKNGVWISGFFGSGKSHFLKILSYLLENRFIEGKNAIEYFNDKGLDNFTLANMKAAEDVSTDVILFNIDSKSDSDSKLNKDAIVNVFNKVFNEMQGFCGSMPWVADLERQMVKDGVYDEFKKKFEDISGTSWIEAREDFYYEEDSIIEALSKTTKMSIDAAKNWYNKCEENYSLSIEKFATRVEEYCESKGKNHHVVFLVDEIGQYIGDNTQLMLNLQTVVEDLGTKCNGKCFVIVTSQEGLDEFTKVKGNDFSKIQGRFNTRLSLSSANVDEVIKKRILRKTEGAATHLKALYEQKESIIKNLLTFTTDTAEMKLYKNSEDFAEVYPFIPYQFNLLQSAFNGVREHGASGKSLSRGERSLLGAYQQVAKEYMNCDSKILVPFSAFYSTIETFLDSSIRSVIMNAEKNENLDKFDVEVLKLLFLVKYVKEIKANIENLSTLLVDEIDASKKEIKDKVNEALKKLIKQTLVQKNGDEYVFLTNDEQDVNKEIKNISIDSGEITLKAGEIIFDDIYGESKFTYSRKYIFAFNKIVDDRTRGPQNNEVGVKVITANFNLVGGTSQSELKQLSVRENNVIVSIAKDDKFIEEIENVLKIDAYLRLKGGTKSTTSIEDIKTKKSREREDRLKRAKFLIEESLRTSEIYVNGTLLELKEKSGVDKINEGLKSLIDSKYNKINYIKEFKDSSKDLYDIMDAKLNQISLVDNDPNRLAVEEIKTHIETSTARNLQVTVKSVLSKFSNAPYGWKDIDIQGIIVTLFKKQDIKAVLNDEVLAPNNREIVNYVTKRDYVERVILKTREKVPNKYIEVLKDLNKDIFGFSSIPSDEDGMMASFKESSRSELHRIDLMLNNFSIGCKYPGEDVLKNGQKLFKEIIEIKDTLEFFKEVYDAENDFLDYVDKIDNIKGFFFKKENGSIDTSSKGEQRIIFDNAIKTINNFDENREFFVNDEIDNIVNEIKDITKMKEPYSKIPNIPLLIEKYNNKVLELLEDESKPVIEFIKQSKKEVIETLETYDLKDKFEIQVIDDFNRYVDRSEKADNFTTLSSMKDLTDKLKVKWIRTIVSEAETIKRLKEQELAKANTITETQSKDDYKVSKPLEQRAIPEVKVEIKTKTLSMRELVKGQKVIKNESDIDEIVEALRSKLKAELDKDTIINLI</sequence>
<dbReference type="InterPro" id="IPR027417">
    <property type="entry name" value="P-loop_NTPase"/>
</dbReference>
<gene>
    <name evidence="4" type="ORF">AWN73_11685</name>
</gene>
<name>A0A0A6PSU0_CLOBU</name>
<dbReference type="EMBL" id="LRDH01000099">
    <property type="protein sequence ID" value="PPV15433.1"/>
    <property type="molecule type" value="Genomic_DNA"/>
</dbReference>
<feature type="domain" description="Probable ATP-binding protein BrxC winged helix-turn-helix" evidence="1">
    <location>
        <begin position="737"/>
        <end position="860"/>
    </location>
</feature>
<dbReference type="AlphaFoldDB" id="A0A0A6PSU0"/>
<dbReference type="Proteomes" id="UP000238081">
    <property type="component" value="Unassembled WGS sequence"/>
</dbReference>
<feature type="domain" description="Probable ATP-binding protein BrxC 4th six-stranded beta-sheet" evidence="3">
    <location>
        <begin position="558"/>
        <end position="730"/>
    </location>
</feature>
<evidence type="ECO:0000313" key="5">
    <source>
        <dbReference type="Proteomes" id="UP000238081"/>
    </source>
</evidence>